<proteinExistence type="inferred from homology"/>
<feature type="binding site" evidence="6">
    <location>
        <position position="52"/>
    </location>
    <ligand>
        <name>FAD</name>
        <dbReference type="ChEBI" id="CHEBI:57692"/>
    </ligand>
</feature>
<feature type="domain" description="FAD/NAD(P)-binding" evidence="9">
    <location>
        <begin position="7"/>
        <end position="314"/>
    </location>
</feature>
<dbReference type="AlphaFoldDB" id="A0A318LB83"/>
<dbReference type="OrthoDB" id="9800167at2"/>
<keyword evidence="6" id="KW-0520">NAD</keyword>
<dbReference type="InterPro" id="IPR036188">
    <property type="entry name" value="FAD/NAD-bd_sf"/>
</dbReference>
<dbReference type="PIRSF" id="PIRSF000350">
    <property type="entry name" value="Mercury_reductase_MerA"/>
    <property type="match status" value="1"/>
</dbReference>
<dbReference type="PRINTS" id="PR00368">
    <property type="entry name" value="FADPNR"/>
</dbReference>
<keyword evidence="4" id="KW-0560">Oxidoreductase</keyword>
<dbReference type="EMBL" id="QJKH01000006">
    <property type="protein sequence ID" value="PXX78957.1"/>
    <property type="molecule type" value="Genomic_DNA"/>
</dbReference>
<keyword evidence="11" id="KW-1185">Reference proteome</keyword>
<feature type="disulfide bond" description="Redox-active" evidence="7">
    <location>
        <begin position="43"/>
        <end position="48"/>
    </location>
</feature>
<feature type="binding site" evidence="6">
    <location>
        <position position="264"/>
    </location>
    <ligand>
        <name>NAD(+)</name>
        <dbReference type="ChEBI" id="CHEBI:57540"/>
    </ligand>
</feature>
<dbReference type="SUPFAM" id="SSF51905">
    <property type="entry name" value="FAD/NAD(P)-binding domain"/>
    <property type="match status" value="1"/>
</dbReference>
<dbReference type="Proteomes" id="UP000247612">
    <property type="component" value="Unassembled WGS sequence"/>
</dbReference>
<comment type="caution">
    <text evidence="10">The sequence shown here is derived from an EMBL/GenBank/DDBJ whole genome shotgun (WGS) entry which is preliminary data.</text>
</comment>
<reference evidence="10 11" key="1">
    <citation type="submission" date="2018-05" db="EMBL/GenBank/DDBJ databases">
        <title>Genomic Encyclopedia of Type Strains, Phase IV (KMG-IV): sequencing the most valuable type-strain genomes for metagenomic binning, comparative biology and taxonomic classification.</title>
        <authorList>
            <person name="Goeker M."/>
        </authorList>
    </citation>
    <scope>NUCLEOTIDE SEQUENCE [LARGE SCALE GENOMIC DNA]</scope>
    <source>
        <strain evidence="10 11">JC118</strain>
    </source>
</reference>
<keyword evidence="3 6" id="KW-0274">FAD</keyword>
<evidence type="ECO:0000256" key="1">
    <source>
        <dbReference type="ARBA" id="ARBA00007532"/>
    </source>
</evidence>
<feature type="domain" description="Pyridine nucleotide-disulphide oxidoreductase dimerisation" evidence="8">
    <location>
        <begin position="341"/>
        <end position="447"/>
    </location>
</feature>
<dbReference type="GO" id="GO:0003955">
    <property type="term" value="F:NAD(P)H dehydrogenase (quinone) activity"/>
    <property type="evidence" value="ECO:0007669"/>
    <property type="project" value="TreeGrafter"/>
</dbReference>
<dbReference type="PANTHER" id="PTHR43014">
    <property type="entry name" value="MERCURIC REDUCTASE"/>
    <property type="match status" value="1"/>
</dbReference>
<sequence length="454" mass="49876">MKNYTDVIIGFGKGGKTLAGKLVASGHQVALIEASKRMYGGTCINVACIPSKFLENNARLSMAKGGSFEEKAAFYKQVIAEKKQLIAALREKNYQKIAGSVDVIDGHASFIDSHTIQVESSEGTEEIKADRFYINTGARPFVPPIKGLKESRYAYLSETMMDNDRLPKELVIIGGGYIGVEFASYYANFGSSVTVLLDGKDFLPREDQEVVALVEQSFEKRGIKLLREAKAEEIIDEEQHALVKVNVKGEEIVLSADAILTATGRRPNVEGLRLENAGVELTERKAVKVDQTLKTTAENIWAMGDVTGGLQFTYISLDDSRIVASQLMGDHQRTTENRGNIPTSIFIDPPFSRVGLSEKEALAAGYKIKAARMQAMAIPKAKVLKKTDGMLKMIINAETDQILGAHFFCAESHELINLVKLAMDSGLPYQTLRDNIYTHPTMSEGLNDLLSNVQ</sequence>
<organism evidence="10 11">
    <name type="scientific">Dielma fastidiosa</name>
    <dbReference type="NCBI Taxonomy" id="1034346"/>
    <lineage>
        <taxon>Bacteria</taxon>
        <taxon>Bacillati</taxon>
        <taxon>Bacillota</taxon>
        <taxon>Erysipelotrichia</taxon>
        <taxon>Erysipelotrichales</taxon>
        <taxon>Erysipelotrichaceae</taxon>
        <taxon>Dielma</taxon>
    </lineage>
</organism>
<dbReference type="InterPro" id="IPR001100">
    <property type="entry name" value="Pyr_nuc-diS_OxRdtase"/>
</dbReference>
<dbReference type="Gene3D" id="3.50.50.60">
    <property type="entry name" value="FAD/NAD(P)-binding domain"/>
    <property type="match status" value="2"/>
</dbReference>
<dbReference type="InterPro" id="IPR016156">
    <property type="entry name" value="FAD/NAD-linked_Rdtase_dimer_sf"/>
</dbReference>
<evidence type="ECO:0000256" key="2">
    <source>
        <dbReference type="ARBA" id="ARBA00022630"/>
    </source>
</evidence>
<feature type="active site" description="Proton acceptor" evidence="5">
    <location>
        <position position="439"/>
    </location>
</feature>
<evidence type="ECO:0000256" key="5">
    <source>
        <dbReference type="PIRSR" id="PIRSR000350-2"/>
    </source>
</evidence>
<dbReference type="Gene3D" id="3.30.390.30">
    <property type="match status" value="1"/>
</dbReference>
<feature type="binding site" evidence="6">
    <location>
        <position position="305"/>
    </location>
    <ligand>
        <name>NAD(+)</name>
        <dbReference type="ChEBI" id="CHEBI:57540"/>
    </ligand>
</feature>
<evidence type="ECO:0000259" key="9">
    <source>
        <dbReference type="Pfam" id="PF07992"/>
    </source>
</evidence>
<gene>
    <name evidence="10" type="ORF">DES51_10674</name>
</gene>
<dbReference type="PRINTS" id="PR00411">
    <property type="entry name" value="PNDRDTASEI"/>
</dbReference>
<dbReference type="Pfam" id="PF07992">
    <property type="entry name" value="Pyr_redox_2"/>
    <property type="match status" value="1"/>
</dbReference>
<keyword evidence="6" id="KW-0547">Nucleotide-binding</keyword>
<comment type="similarity">
    <text evidence="1">Belongs to the class-I pyridine nucleotide-disulfide oxidoreductase family.</text>
</comment>
<dbReference type="STRING" id="1034346.GCA_000313565_01130"/>
<accession>A0A318LB83</accession>
<name>A0A318LB83_9FIRM</name>
<evidence type="ECO:0000256" key="3">
    <source>
        <dbReference type="ARBA" id="ARBA00022827"/>
    </source>
</evidence>
<dbReference type="FunFam" id="3.30.390.30:FF:000001">
    <property type="entry name" value="Dihydrolipoyl dehydrogenase"/>
    <property type="match status" value="1"/>
</dbReference>
<evidence type="ECO:0000256" key="4">
    <source>
        <dbReference type="ARBA" id="ARBA00023002"/>
    </source>
</evidence>
<dbReference type="InterPro" id="IPR004099">
    <property type="entry name" value="Pyr_nucl-diS_OxRdtase_dimer"/>
</dbReference>
<feature type="binding site" evidence="6">
    <location>
        <begin position="174"/>
        <end position="181"/>
    </location>
    <ligand>
        <name>NAD(+)</name>
        <dbReference type="ChEBI" id="CHEBI:57540"/>
    </ligand>
</feature>
<keyword evidence="2" id="KW-0285">Flavoprotein</keyword>
<dbReference type="PANTHER" id="PTHR43014:SF4">
    <property type="entry name" value="PYRIDINE NUCLEOTIDE-DISULFIDE OXIDOREDUCTASE RCLA-RELATED"/>
    <property type="match status" value="1"/>
</dbReference>
<comment type="cofactor">
    <cofactor evidence="6">
        <name>FAD</name>
        <dbReference type="ChEBI" id="CHEBI:57692"/>
    </cofactor>
    <text evidence="6">Binds 1 FAD per subunit.</text>
</comment>
<evidence type="ECO:0000256" key="7">
    <source>
        <dbReference type="PIRSR" id="PIRSR000350-4"/>
    </source>
</evidence>
<dbReference type="GO" id="GO:0050660">
    <property type="term" value="F:flavin adenine dinucleotide binding"/>
    <property type="evidence" value="ECO:0007669"/>
    <property type="project" value="TreeGrafter"/>
</dbReference>
<dbReference type="InterPro" id="IPR023753">
    <property type="entry name" value="FAD/NAD-binding_dom"/>
</dbReference>
<evidence type="ECO:0000256" key="6">
    <source>
        <dbReference type="PIRSR" id="PIRSR000350-3"/>
    </source>
</evidence>
<evidence type="ECO:0000313" key="10">
    <source>
        <dbReference type="EMBL" id="PXX78957.1"/>
    </source>
</evidence>
<dbReference type="RefSeq" id="WP_022937445.1">
    <property type="nucleotide sequence ID" value="NZ_CABKRQ010000003.1"/>
</dbReference>
<dbReference type="SUPFAM" id="SSF55424">
    <property type="entry name" value="FAD/NAD-linked reductases, dimerisation (C-terminal) domain"/>
    <property type="match status" value="1"/>
</dbReference>
<protein>
    <submittedName>
        <fullName evidence="10">Pyruvate/2-oxoglutarate dehydrogenase complex dihydrolipoamide dehydrogenase (E3) component</fullName>
    </submittedName>
</protein>
<evidence type="ECO:0000259" key="8">
    <source>
        <dbReference type="Pfam" id="PF02852"/>
    </source>
</evidence>
<keyword evidence="10" id="KW-0670">Pyruvate</keyword>
<evidence type="ECO:0000313" key="11">
    <source>
        <dbReference type="Proteomes" id="UP000247612"/>
    </source>
</evidence>
<dbReference type="Pfam" id="PF02852">
    <property type="entry name" value="Pyr_redox_dim"/>
    <property type="match status" value="1"/>
</dbReference>